<name>A0A9N8DQR1_9STRA</name>
<dbReference type="EMBL" id="CAICTM010000214">
    <property type="protein sequence ID" value="CAB9504991.1"/>
    <property type="molecule type" value="Genomic_DNA"/>
</dbReference>
<organism evidence="1 2">
    <name type="scientific">Seminavis robusta</name>
    <dbReference type="NCBI Taxonomy" id="568900"/>
    <lineage>
        <taxon>Eukaryota</taxon>
        <taxon>Sar</taxon>
        <taxon>Stramenopiles</taxon>
        <taxon>Ochrophyta</taxon>
        <taxon>Bacillariophyta</taxon>
        <taxon>Bacillariophyceae</taxon>
        <taxon>Bacillariophycidae</taxon>
        <taxon>Naviculales</taxon>
        <taxon>Naviculaceae</taxon>
        <taxon>Seminavis</taxon>
    </lineage>
</organism>
<gene>
    <name evidence="1" type="ORF">SEMRO_215_G089170.1</name>
</gene>
<reference evidence="1" key="1">
    <citation type="submission" date="2020-06" db="EMBL/GenBank/DDBJ databases">
        <authorList>
            <consortium name="Plant Systems Biology data submission"/>
        </authorList>
    </citation>
    <scope>NUCLEOTIDE SEQUENCE</scope>
    <source>
        <strain evidence="1">D6</strain>
    </source>
</reference>
<evidence type="ECO:0000313" key="1">
    <source>
        <dbReference type="EMBL" id="CAB9504991.1"/>
    </source>
</evidence>
<keyword evidence="2" id="KW-1185">Reference proteome</keyword>
<dbReference type="InterPro" id="IPR032675">
    <property type="entry name" value="LRR_dom_sf"/>
</dbReference>
<proteinExistence type="predicted"/>
<dbReference type="AlphaFoldDB" id="A0A9N8DQR1"/>
<protein>
    <submittedName>
        <fullName evidence="1">Uncharacterized protein</fullName>
    </submittedName>
</protein>
<accession>A0A9N8DQR1</accession>
<dbReference type="Proteomes" id="UP001153069">
    <property type="component" value="Unassembled WGS sequence"/>
</dbReference>
<dbReference type="Gene3D" id="3.80.10.10">
    <property type="entry name" value="Ribonuclease Inhibitor"/>
    <property type="match status" value="1"/>
</dbReference>
<evidence type="ECO:0000313" key="2">
    <source>
        <dbReference type="Proteomes" id="UP001153069"/>
    </source>
</evidence>
<dbReference type="SUPFAM" id="SSF52047">
    <property type="entry name" value="RNI-like"/>
    <property type="match status" value="1"/>
</dbReference>
<comment type="caution">
    <text evidence="1">The sequence shown here is derived from an EMBL/GenBank/DDBJ whole genome shotgun (WGS) entry which is preliminary data.</text>
</comment>
<sequence length="420" mass="47040">MATFGYRYPWSTSNTPDHVHAGSAPIRDFQAILDASTRIVELSDSLQQPHHSSIESVRCLIHESFSGRLPSEVLVFFEALGSRPKLQKLFWNFHRRHYAPLPLQALSLCLIQASRLALLEVCGLELNGTNSDFTTLAASIQNHPSLEEIKISNCRVPPEHLDQQQEYPLDALVQSMATIPHLRRIVLQSSTQDSLGKLRPESIALLMTTRAHNLQAMGLLGFSFQEKHLVAISNALCSSSSSSSLKELYLGNIQLGSKGDLALARMLRRQEESSTTHNNTASSLEYLDLQFQPHESPIEIARSLPHNTTLKHFFVHGNLTQVSQQAFAHAIQQNYHLQSLELMNGSPYLTEIRFYLKMNALVGRAELLLEDNDNNNHGSRAKWVDKLVSQRDDLSALFYLLSRNPLLCCVPISSISSTAR</sequence>